<protein>
    <submittedName>
        <fullName evidence="5">DNA-binding MarR family transcriptional regulator</fullName>
    </submittedName>
</protein>
<dbReference type="EMBL" id="JACHND010000001">
    <property type="protein sequence ID" value="MBB4698843.1"/>
    <property type="molecule type" value="Genomic_DNA"/>
</dbReference>
<accession>A0A7W7G5T8</accession>
<evidence type="ECO:0000313" key="6">
    <source>
        <dbReference type="Proteomes" id="UP000542210"/>
    </source>
</evidence>
<evidence type="ECO:0000256" key="1">
    <source>
        <dbReference type="ARBA" id="ARBA00023015"/>
    </source>
</evidence>
<name>A0A7W7G5T8_9ACTN</name>
<gene>
    <name evidence="5" type="ORF">BJ982_000387</name>
</gene>
<dbReference type="PRINTS" id="PR00598">
    <property type="entry name" value="HTHMARR"/>
</dbReference>
<dbReference type="InterPro" id="IPR000835">
    <property type="entry name" value="HTH_MarR-typ"/>
</dbReference>
<evidence type="ECO:0000259" key="4">
    <source>
        <dbReference type="PROSITE" id="PS50995"/>
    </source>
</evidence>
<sequence length="155" mass="17447">MVSEEGCGDLLAGLHDMGAVIRVIKRDMPFTGHRAGLALLMTLRRSGELRIGRLACMFEVDQSVMSRHVADLEERGWIERVPNPRDGRSWYVRLTPDGERVAEETLGQVRHLLATALADWTDEDVAELSFLLGRLRHSFDAHRAHRAATVVKGHR</sequence>
<dbReference type="PROSITE" id="PS01117">
    <property type="entry name" value="HTH_MARR_1"/>
    <property type="match status" value="1"/>
</dbReference>
<dbReference type="Pfam" id="PF01047">
    <property type="entry name" value="MarR"/>
    <property type="match status" value="1"/>
</dbReference>
<evidence type="ECO:0000256" key="2">
    <source>
        <dbReference type="ARBA" id="ARBA00023125"/>
    </source>
</evidence>
<dbReference type="SMART" id="SM00347">
    <property type="entry name" value="HTH_MARR"/>
    <property type="match status" value="1"/>
</dbReference>
<dbReference type="GO" id="GO:0006950">
    <property type="term" value="P:response to stress"/>
    <property type="evidence" value="ECO:0007669"/>
    <property type="project" value="TreeGrafter"/>
</dbReference>
<keyword evidence="1" id="KW-0805">Transcription regulation</keyword>
<dbReference type="InterPro" id="IPR036390">
    <property type="entry name" value="WH_DNA-bd_sf"/>
</dbReference>
<dbReference type="PROSITE" id="PS50995">
    <property type="entry name" value="HTH_MARR_2"/>
    <property type="match status" value="1"/>
</dbReference>
<feature type="domain" description="HTH marR-type" evidence="4">
    <location>
        <begin position="1"/>
        <end position="137"/>
    </location>
</feature>
<keyword evidence="2 5" id="KW-0238">DNA-binding</keyword>
<dbReference type="GO" id="GO:0003700">
    <property type="term" value="F:DNA-binding transcription factor activity"/>
    <property type="evidence" value="ECO:0007669"/>
    <property type="project" value="InterPro"/>
</dbReference>
<dbReference type="RefSeq" id="WP_184875967.1">
    <property type="nucleotide sequence ID" value="NZ_BOOV01000041.1"/>
</dbReference>
<organism evidence="5 6">
    <name type="scientific">Sphaerisporangium siamense</name>
    <dbReference type="NCBI Taxonomy" id="795645"/>
    <lineage>
        <taxon>Bacteria</taxon>
        <taxon>Bacillati</taxon>
        <taxon>Actinomycetota</taxon>
        <taxon>Actinomycetes</taxon>
        <taxon>Streptosporangiales</taxon>
        <taxon>Streptosporangiaceae</taxon>
        <taxon>Sphaerisporangium</taxon>
    </lineage>
</organism>
<dbReference type="Gene3D" id="1.10.10.10">
    <property type="entry name" value="Winged helix-like DNA-binding domain superfamily/Winged helix DNA-binding domain"/>
    <property type="match status" value="1"/>
</dbReference>
<evidence type="ECO:0000313" key="5">
    <source>
        <dbReference type="EMBL" id="MBB4698843.1"/>
    </source>
</evidence>
<evidence type="ECO:0000256" key="3">
    <source>
        <dbReference type="ARBA" id="ARBA00023163"/>
    </source>
</evidence>
<dbReference type="Proteomes" id="UP000542210">
    <property type="component" value="Unassembled WGS sequence"/>
</dbReference>
<proteinExistence type="predicted"/>
<keyword evidence="6" id="KW-1185">Reference proteome</keyword>
<comment type="caution">
    <text evidence="5">The sequence shown here is derived from an EMBL/GenBank/DDBJ whole genome shotgun (WGS) entry which is preliminary data.</text>
</comment>
<dbReference type="GO" id="GO:0003677">
    <property type="term" value="F:DNA binding"/>
    <property type="evidence" value="ECO:0007669"/>
    <property type="project" value="UniProtKB-KW"/>
</dbReference>
<dbReference type="PANTHER" id="PTHR33164:SF57">
    <property type="entry name" value="MARR-FAMILY TRANSCRIPTIONAL REGULATOR"/>
    <property type="match status" value="1"/>
</dbReference>
<dbReference type="SUPFAM" id="SSF46785">
    <property type="entry name" value="Winged helix' DNA-binding domain"/>
    <property type="match status" value="1"/>
</dbReference>
<dbReference type="InterPro" id="IPR039422">
    <property type="entry name" value="MarR/SlyA-like"/>
</dbReference>
<reference evidence="5 6" key="1">
    <citation type="submission" date="2020-08" db="EMBL/GenBank/DDBJ databases">
        <title>Sequencing the genomes of 1000 actinobacteria strains.</title>
        <authorList>
            <person name="Klenk H.-P."/>
        </authorList>
    </citation>
    <scope>NUCLEOTIDE SEQUENCE [LARGE SCALE GENOMIC DNA]</scope>
    <source>
        <strain evidence="5 6">DSM 45784</strain>
    </source>
</reference>
<dbReference type="AlphaFoldDB" id="A0A7W7G5T8"/>
<dbReference type="InterPro" id="IPR023187">
    <property type="entry name" value="Tscrpt_reg_MarR-type_CS"/>
</dbReference>
<dbReference type="InterPro" id="IPR036388">
    <property type="entry name" value="WH-like_DNA-bd_sf"/>
</dbReference>
<dbReference type="PANTHER" id="PTHR33164">
    <property type="entry name" value="TRANSCRIPTIONAL REGULATOR, MARR FAMILY"/>
    <property type="match status" value="1"/>
</dbReference>
<keyword evidence="3" id="KW-0804">Transcription</keyword>